<evidence type="ECO:0000313" key="2">
    <source>
        <dbReference type="Proteomes" id="UP000192674"/>
    </source>
</evidence>
<accession>A0A1W2FYJ5</accession>
<organism evidence="1 2">
    <name type="scientific">Kibdelosporangium aridum</name>
    <dbReference type="NCBI Taxonomy" id="2030"/>
    <lineage>
        <taxon>Bacteria</taxon>
        <taxon>Bacillati</taxon>
        <taxon>Actinomycetota</taxon>
        <taxon>Actinomycetes</taxon>
        <taxon>Pseudonocardiales</taxon>
        <taxon>Pseudonocardiaceae</taxon>
        <taxon>Kibdelosporangium</taxon>
    </lineage>
</organism>
<dbReference type="EMBL" id="FWXV01000016">
    <property type="protein sequence ID" value="SMD26698.1"/>
    <property type="molecule type" value="Genomic_DNA"/>
</dbReference>
<dbReference type="AlphaFoldDB" id="A0A1W2FYJ5"/>
<reference evidence="1 2" key="1">
    <citation type="submission" date="2017-04" db="EMBL/GenBank/DDBJ databases">
        <authorList>
            <person name="Afonso C.L."/>
            <person name="Miller P.J."/>
            <person name="Scott M.A."/>
            <person name="Spackman E."/>
            <person name="Goraichik I."/>
            <person name="Dimitrov K.M."/>
            <person name="Suarez D.L."/>
            <person name="Swayne D.E."/>
        </authorList>
    </citation>
    <scope>NUCLEOTIDE SEQUENCE [LARGE SCALE GENOMIC DNA]</scope>
    <source>
        <strain evidence="1 2">DSM 43828</strain>
    </source>
</reference>
<sequence>MHSAVGHVLTVYVAVVQVVDVIGVHDGVVPAVWPVGVAVGFGLVVRDRGHGLVPSAVSFLLNGLIRIRASQLGSVTIKPMG</sequence>
<dbReference type="Proteomes" id="UP000192674">
    <property type="component" value="Unassembled WGS sequence"/>
</dbReference>
<gene>
    <name evidence="1" type="ORF">SAMN05661093_10282</name>
</gene>
<name>A0A1W2FYJ5_KIBAR</name>
<keyword evidence="2" id="KW-1185">Reference proteome</keyword>
<evidence type="ECO:0000313" key="1">
    <source>
        <dbReference type="EMBL" id="SMD26698.1"/>
    </source>
</evidence>
<proteinExistence type="predicted"/>
<protein>
    <submittedName>
        <fullName evidence="1">Uncharacterized protein</fullName>
    </submittedName>
</protein>